<reference evidence="1 2" key="1">
    <citation type="submission" date="2021-04" db="EMBL/GenBank/DDBJ databases">
        <title>The genome sequence of type strain Ideonella paludis KCTC 32238.</title>
        <authorList>
            <person name="Liu Y."/>
        </authorList>
    </citation>
    <scope>NUCLEOTIDE SEQUENCE [LARGE SCALE GENOMIC DNA]</scope>
    <source>
        <strain evidence="1 2">KCTC 32238</strain>
    </source>
</reference>
<dbReference type="EMBL" id="JAGQDG010000001">
    <property type="protein sequence ID" value="MBQ0934346.1"/>
    <property type="molecule type" value="Genomic_DNA"/>
</dbReference>
<gene>
    <name evidence="1" type="ORF">KAK11_03320</name>
</gene>
<dbReference type="Proteomes" id="UP000672097">
    <property type="component" value="Unassembled WGS sequence"/>
</dbReference>
<name>A0ABS5DT84_9BURK</name>
<sequence>MLSPVKHRVADWSAFEFAVPPAAKSALNYAMTGLPGLHAEPFAVATRDLGGLHYSFLCRVQQRGCSGSETIKKVQVYAPEAGAPYLTQFLDVRP</sequence>
<evidence type="ECO:0000313" key="2">
    <source>
        <dbReference type="Proteomes" id="UP000672097"/>
    </source>
</evidence>
<keyword evidence="2" id="KW-1185">Reference proteome</keyword>
<organism evidence="1 2">
    <name type="scientific">Ideonella paludis</name>
    <dbReference type="NCBI Taxonomy" id="1233411"/>
    <lineage>
        <taxon>Bacteria</taxon>
        <taxon>Pseudomonadati</taxon>
        <taxon>Pseudomonadota</taxon>
        <taxon>Betaproteobacteria</taxon>
        <taxon>Burkholderiales</taxon>
        <taxon>Sphaerotilaceae</taxon>
        <taxon>Ideonella</taxon>
    </lineage>
</organism>
<evidence type="ECO:0000313" key="1">
    <source>
        <dbReference type="EMBL" id="MBQ0934346.1"/>
    </source>
</evidence>
<protein>
    <submittedName>
        <fullName evidence="1">Uncharacterized protein</fullName>
    </submittedName>
</protein>
<dbReference type="RefSeq" id="WP_210806109.1">
    <property type="nucleotide sequence ID" value="NZ_JAGQDG010000001.1"/>
</dbReference>
<accession>A0ABS5DT84</accession>
<comment type="caution">
    <text evidence="1">The sequence shown here is derived from an EMBL/GenBank/DDBJ whole genome shotgun (WGS) entry which is preliminary data.</text>
</comment>
<proteinExistence type="predicted"/>